<dbReference type="SMART" id="SM00737">
    <property type="entry name" value="ML"/>
    <property type="match status" value="1"/>
</dbReference>
<dbReference type="InterPro" id="IPR025660">
    <property type="entry name" value="Pept_his_AS"/>
</dbReference>
<dbReference type="GO" id="GO:0006508">
    <property type="term" value="P:proteolysis"/>
    <property type="evidence" value="ECO:0007669"/>
    <property type="project" value="InterPro"/>
</dbReference>
<dbReference type="Gene3D" id="2.60.40.770">
    <property type="match status" value="1"/>
</dbReference>
<evidence type="ECO:0000313" key="7">
    <source>
        <dbReference type="Proteomes" id="UP000664859"/>
    </source>
</evidence>
<evidence type="ECO:0000259" key="5">
    <source>
        <dbReference type="SMART" id="SM00737"/>
    </source>
</evidence>
<dbReference type="InterPro" id="IPR014756">
    <property type="entry name" value="Ig_E-set"/>
</dbReference>
<proteinExistence type="inferred from homology"/>
<evidence type="ECO:0000313" key="6">
    <source>
        <dbReference type="EMBL" id="KAG5189436.1"/>
    </source>
</evidence>
<sequence>MGPLSRSVLLLATASVALASKYKICTDDPLVSITAVEISPVIPGEPLTVTVEGTPQVEIPNSDIEAQVEIYVLGFKLGHATFDFCTEMTGITCPLPANQPFKGQISYVIPEEAPSGVELTTRIEVENAHTGARYACVEVDVKVKARLGRHYEASLPAVTPAMVAAINERATTWTAHVSPRFAQYTIEDARRVAGGTFLKGRKDHVALPSRTYDTERLRNRHADNPHVLPAFAITNGGGAAMVMSDGGGRDGDEDGDIPERFDAREAWPECAAVVGRVRDQSDCGACWAFASTEAFDDRRCIASLKDPDNKDGPDLTVLSAEDTLSCCKGLMCGFSMGCNGGQPAAAWLWFKHRGVVSGLDFKDVGKGTSCKPYEFQPCAHHVDPGASGYPECPAGAEYPTPKCENACTDASYNTVFDDDKRYAKDAYSLHGVANIQKDMMEHGPVTAAFSVYSDFLTYQGGVYQRTKGSSFMGGHAVKIIGWGTDKETGVDYWTVLNSWNESWGEQGTFRILRGSNHCGIEGEIVAGEA</sequence>
<dbReference type="GO" id="GO:0008234">
    <property type="term" value="F:cysteine-type peptidase activity"/>
    <property type="evidence" value="ECO:0007669"/>
    <property type="project" value="InterPro"/>
</dbReference>
<dbReference type="SUPFAM" id="SSF54001">
    <property type="entry name" value="Cysteine proteinases"/>
    <property type="match status" value="1"/>
</dbReference>
<dbReference type="SMART" id="SM00645">
    <property type="entry name" value="Pept_C1"/>
    <property type="match status" value="1"/>
</dbReference>
<dbReference type="PROSITE" id="PS00139">
    <property type="entry name" value="THIOL_PROTEASE_CYS"/>
    <property type="match status" value="1"/>
</dbReference>
<dbReference type="SUPFAM" id="SSF81296">
    <property type="entry name" value="E set domains"/>
    <property type="match status" value="1"/>
</dbReference>
<dbReference type="Gene3D" id="3.90.70.10">
    <property type="entry name" value="Cysteine proteinases"/>
    <property type="match status" value="1"/>
</dbReference>
<keyword evidence="7" id="KW-1185">Reference proteome</keyword>
<gene>
    <name evidence="6" type="ORF">JKP88DRAFT_267279</name>
</gene>
<feature type="signal peptide" evidence="3">
    <location>
        <begin position="1"/>
        <end position="19"/>
    </location>
</feature>
<evidence type="ECO:0000256" key="2">
    <source>
        <dbReference type="ARBA" id="ARBA00023145"/>
    </source>
</evidence>
<dbReference type="InterPro" id="IPR000169">
    <property type="entry name" value="Pept_cys_AS"/>
</dbReference>
<feature type="chain" id="PRO_5032339654" evidence="3">
    <location>
        <begin position="20"/>
        <end position="529"/>
    </location>
</feature>
<organism evidence="6 7">
    <name type="scientific">Tribonema minus</name>
    <dbReference type="NCBI Taxonomy" id="303371"/>
    <lineage>
        <taxon>Eukaryota</taxon>
        <taxon>Sar</taxon>
        <taxon>Stramenopiles</taxon>
        <taxon>Ochrophyta</taxon>
        <taxon>PX clade</taxon>
        <taxon>Xanthophyceae</taxon>
        <taxon>Tribonematales</taxon>
        <taxon>Tribonemataceae</taxon>
        <taxon>Tribonema</taxon>
    </lineage>
</organism>
<protein>
    <submittedName>
        <fullName evidence="6">Cathepsin B-like proteinase</fullName>
    </submittedName>
</protein>
<dbReference type="InterPro" id="IPR013128">
    <property type="entry name" value="Peptidase_C1A"/>
</dbReference>
<name>A0A835ZA77_9STRA</name>
<evidence type="ECO:0000259" key="4">
    <source>
        <dbReference type="SMART" id="SM00645"/>
    </source>
</evidence>
<dbReference type="CDD" id="cd02620">
    <property type="entry name" value="Peptidase_C1A_CathepsinB"/>
    <property type="match status" value="1"/>
</dbReference>
<dbReference type="Proteomes" id="UP000664859">
    <property type="component" value="Unassembled WGS sequence"/>
</dbReference>
<comment type="caution">
    <text evidence="6">The sequence shown here is derived from an EMBL/GenBank/DDBJ whole genome shotgun (WGS) entry which is preliminary data.</text>
</comment>
<keyword evidence="3" id="KW-0732">Signal</keyword>
<dbReference type="PRINTS" id="PR00705">
    <property type="entry name" value="PAPAIN"/>
</dbReference>
<accession>A0A835ZA77</accession>
<reference evidence="6" key="1">
    <citation type="submission" date="2021-02" db="EMBL/GenBank/DDBJ databases">
        <title>First Annotated Genome of the Yellow-green Alga Tribonema minus.</title>
        <authorList>
            <person name="Mahan K.M."/>
        </authorList>
    </citation>
    <scope>NUCLEOTIDE SEQUENCE</scope>
    <source>
        <strain evidence="6">UTEX B ZZ1240</strain>
    </source>
</reference>
<feature type="domain" description="MD-2-related lipid-recognition" evidence="5">
    <location>
        <begin position="22"/>
        <end position="141"/>
    </location>
</feature>
<dbReference type="AlphaFoldDB" id="A0A835ZA77"/>
<dbReference type="PANTHER" id="PTHR12411">
    <property type="entry name" value="CYSTEINE PROTEASE FAMILY C1-RELATED"/>
    <property type="match status" value="1"/>
</dbReference>
<evidence type="ECO:0000256" key="1">
    <source>
        <dbReference type="ARBA" id="ARBA00008455"/>
    </source>
</evidence>
<dbReference type="InterPro" id="IPR003172">
    <property type="entry name" value="ML_dom"/>
</dbReference>
<dbReference type="OrthoDB" id="640249at2759"/>
<dbReference type="Pfam" id="PF00112">
    <property type="entry name" value="Peptidase_C1"/>
    <property type="match status" value="1"/>
</dbReference>
<dbReference type="Pfam" id="PF02221">
    <property type="entry name" value="E1_DerP2_DerF2"/>
    <property type="match status" value="1"/>
</dbReference>
<evidence type="ECO:0000256" key="3">
    <source>
        <dbReference type="SAM" id="SignalP"/>
    </source>
</evidence>
<keyword evidence="2" id="KW-0865">Zymogen</keyword>
<dbReference type="PROSITE" id="PS00639">
    <property type="entry name" value="THIOL_PROTEASE_HIS"/>
    <property type="match status" value="1"/>
</dbReference>
<comment type="similarity">
    <text evidence="1">Belongs to the peptidase C1 family.</text>
</comment>
<dbReference type="InterPro" id="IPR038765">
    <property type="entry name" value="Papain-like_cys_pep_sf"/>
</dbReference>
<feature type="domain" description="Peptidase C1A papain C-terminal" evidence="4">
    <location>
        <begin position="257"/>
        <end position="528"/>
    </location>
</feature>
<dbReference type="InterPro" id="IPR000668">
    <property type="entry name" value="Peptidase_C1A_C"/>
</dbReference>
<dbReference type="EMBL" id="JAFCMP010000050">
    <property type="protein sequence ID" value="KAG5189436.1"/>
    <property type="molecule type" value="Genomic_DNA"/>
</dbReference>